<name>A0A4S3B4Z2_9ENTE</name>
<keyword evidence="1" id="KW-0732">Signal</keyword>
<dbReference type="AlphaFoldDB" id="A0A4S3B4Z2"/>
<evidence type="ECO:0000313" key="3">
    <source>
        <dbReference type="EMBL" id="THB60900.1"/>
    </source>
</evidence>
<feature type="signal peptide" evidence="1">
    <location>
        <begin position="1"/>
        <end position="20"/>
    </location>
</feature>
<dbReference type="EMBL" id="SDGV01000017">
    <property type="protein sequence ID" value="THB60900.1"/>
    <property type="molecule type" value="Genomic_DNA"/>
</dbReference>
<dbReference type="OrthoDB" id="2199696at2"/>
<dbReference type="InterPro" id="IPR031343">
    <property type="entry name" value="DUF5105"/>
</dbReference>
<evidence type="ECO:0000256" key="1">
    <source>
        <dbReference type="SAM" id="SignalP"/>
    </source>
</evidence>
<evidence type="ECO:0000259" key="2">
    <source>
        <dbReference type="Pfam" id="PF17118"/>
    </source>
</evidence>
<sequence>MKKIKSFGIAMMTILLFILAGCQSKELTPQTVGTTFVNNFIYYKDSKNFKEYFVEGDLLEKQLRVKMNTFESHFSDVFDAIVDELSDKDKDKLSASLIEAVQNKAKYEVNVIDETDEFVKISYDIRGLDYAQVIENTLTNILDKPIVSEENNDKTAELQEAVMSSFLSALNKSDTKKVSVKVELTFLKDKRQWKLKDGQDKEINQLMLAFIAGVNDMETYEQETNKAVQNAVQKAEKKL</sequence>
<dbReference type="Proteomes" id="UP000310506">
    <property type="component" value="Unassembled WGS sequence"/>
</dbReference>
<dbReference type="Pfam" id="PF17118">
    <property type="entry name" value="DUF5105"/>
    <property type="match status" value="1"/>
</dbReference>
<proteinExistence type="predicted"/>
<feature type="domain" description="DUF5105" evidence="2">
    <location>
        <begin position="23"/>
        <end position="211"/>
    </location>
</feature>
<organism evidence="3 4">
    <name type="scientific">Vagococcus silagei</name>
    <dbReference type="NCBI Taxonomy" id="2508885"/>
    <lineage>
        <taxon>Bacteria</taxon>
        <taxon>Bacillati</taxon>
        <taxon>Bacillota</taxon>
        <taxon>Bacilli</taxon>
        <taxon>Lactobacillales</taxon>
        <taxon>Enterococcaceae</taxon>
        <taxon>Vagococcus</taxon>
    </lineage>
</organism>
<reference evidence="3 4" key="1">
    <citation type="submission" date="2019-01" db="EMBL/GenBank/DDBJ databases">
        <title>Vagococcus silagei sp. nov. isolated from brewer's grain.</title>
        <authorList>
            <person name="Guu J.-R."/>
        </authorList>
    </citation>
    <scope>NUCLEOTIDE SEQUENCE [LARGE SCALE GENOMIC DNA]</scope>
    <source>
        <strain evidence="3 4">2B-2</strain>
    </source>
</reference>
<gene>
    <name evidence="3" type="ORF">ESZ54_08010</name>
</gene>
<comment type="caution">
    <text evidence="3">The sequence shown here is derived from an EMBL/GenBank/DDBJ whole genome shotgun (WGS) entry which is preliminary data.</text>
</comment>
<evidence type="ECO:0000313" key="4">
    <source>
        <dbReference type="Proteomes" id="UP000310506"/>
    </source>
</evidence>
<dbReference type="RefSeq" id="WP_136137147.1">
    <property type="nucleotide sequence ID" value="NZ_SDGV01000017.1"/>
</dbReference>
<keyword evidence="4" id="KW-1185">Reference proteome</keyword>
<dbReference type="PROSITE" id="PS51257">
    <property type="entry name" value="PROKAR_LIPOPROTEIN"/>
    <property type="match status" value="1"/>
</dbReference>
<accession>A0A4S3B4Z2</accession>
<protein>
    <submittedName>
        <fullName evidence="3">DUF5105 domain-containing protein</fullName>
    </submittedName>
</protein>
<feature type="chain" id="PRO_5039727995" evidence="1">
    <location>
        <begin position="21"/>
        <end position="239"/>
    </location>
</feature>